<dbReference type="Proteomes" id="UP000609879">
    <property type="component" value="Unassembled WGS sequence"/>
</dbReference>
<evidence type="ECO:0000256" key="1">
    <source>
        <dbReference type="ARBA" id="ARBA00004141"/>
    </source>
</evidence>
<comment type="caution">
    <text evidence="5">The sequence shown here is derived from an EMBL/GenBank/DDBJ whole genome shotgun (WGS) entry which is preliminary data.</text>
</comment>
<comment type="subcellular location">
    <subcellularLocation>
        <location evidence="1">Membrane</location>
        <topology evidence="1">Multi-pass membrane protein</topology>
    </subcellularLocation>
</comment>
<keyword evidence="3" id="KW-1133">Transmembrane helix</keyword>
<protein>
    <recommendedName>
        <fullName evidence="7">DoxX family protein</fullName>
    </recommendedName>
</protein>
<evidence type="ECO:0000256" key="4">
    <source>
        <dbReference type="ARBA" id="ARBA00023136"/>
    </source>
</evidence>
<keyword evidence="2" id="KW-0812">Transmembrane</keyword>
<dbReference type="EMBL" id="BOMI01000156">
    <property type="protein sequence ID" value="GID78987.1"/>
    <property type="molecule type" value="Genomic_DNA"/>
</dbReference>
<reference evidence="5 6" key="1">
    <citation type="submission" date="2021-01" db="EMBL/GenBank/DDBJ databases">
        <title>Whole genome shotgun sequence of Actinoplanes deccanensis NBRC 13994.</title>
        <authorList>
            <person name="Komaki H."/>
            <person name="Tamura T."/>
        </authorList>
    </citation>
    <scope>NUCLEOTIDE SEQUENCE [LARGE SCALE GENOMIC DNA]</scope>
    <source>
        <strain evidence="5 6">NBRC 13994</strain>
    </source>
</reference>
<accession>A0ABQ3YG75</accession>
<sequence>MKPVRTVARAMLASIFVVSGVRVLLNPDSKVETAQRVTDKVGPWLEKTDPRLPSDARTLVQVKAASDVVAGLALATGHFTRPAAAVLAAGLLPTTAAGHPFWDRSRPDRAQQETQFLKNLGLLGGLLLAAADTEGRPNLRYRTTHAVDRSQRNVKRAVRTAKREAKIAAMSAAAARKMPG</sequence>
<evidence type="ECO:0000256" key="3">
    <source>
        <dbReference type="ARBA" id="ARBA00022989"/>
    </source>
</evidence>
<keyword evidence="6" id="KW-1185">Reference proteome</keyword>
<proteinExistence type="predicted"/>
<evidence type="ECO:0008006" key="7">
    <source>
        <dbReference type="Google" id="ProtNLM"/>
    </source>
</evidence>
<dbReference type="RefSeq" id="WP_203774564.1">
    <property type="nucleotide sequence ID" value="NZ_BAAABO010000003.1"/>
</dbReference>
<keyword evidence="4" id="KW-0472">Membrane</keyword>
<dbReference type="InterPro" id="IPR032808">
    <property type="entry name" value="DoxX"/>
</dbReference>
<evidence type="ECO:0000256" key="2">
    <source>
        <dbReference type="ARBA" id="ARBA00022692"/>
    </source>
</evidence>
<organism evidence="5 6">
    <name type="scientific">Paractinoplanes deccanensis</name>
    <dbReference type="NCBI Taxonomy" id="113561"/>
    <lineage>
        <taxon>Bacteria</taxon>
        <taxon>Bacillati</taxon>
        <taxon>Actinomycetota</taxon>
        <taxon>Actinomycetes</taxon>
        <taxon>Micromonosporales</taxon>
        <taxon>Micromonosporaceae</taxon>
        <taxon>Paractinoplanes</taxon>
    </lineage>
</organism>
<evidence type="ECO:0000313" key="6">
    <source>
        <dbReference type="Proteomes" id="UP000609879"/>
    </source>
</evidence>
<name>A0ABQ3YG75_9ACTN</name>
<evidence type="ECO:0000313" key="5">
    <source>
        <dbReference type="EMBL" id="GID78987.1"/>
    </source>
</evidence>
<dbReference type="Pfam" id="PF07681">
    <property type="entry name" value="DoxX"/>
    <property type="match status" value="1"/>
</dbReference>
<gene>
    <name evidence="5" type="ORF">Ade02nite_76280</name>
</gene>